<feature type="compositionally biased region" description="Basic and acidic residues" evidence="8">
    <location>
        <begin position="36"/>
        <end position="58"/>
    </location>
</feature>
<dbReference type="InterPro" id="IPR050626">
    <property type="entry name" value="Peptidase_M16"/>
</dbReference>
<dbReference type="Pfam" id="PF00675">
    <property type="entry name" value="Peptidase_M16"/>
    <property type="match status" value="1"/>
</dbReference>
<dbReference type="GO" id="GO:0005737">
    <property type="term" value="C:cytoplasm"/>
    <property type="evidence" value="ECO:0007669"/>
    <property type="project" value="UniProtKB-ARBA"/>
</dbReference>
<evidence type="ECO:0000259" key="10">
    <source>
        <dbReference type="Pfam" id="PF05193"/>
    </source>
</evidence>
<feature type="domain" description="Coenzyme PQQ synthesis protein F-like C-terminal lobe" evidence="12">
    <location>
        <begin position="881"/>
        <end position="978"/>
    </location>
</feature>
<keyword evidence="6" id="KW-0482">Metalloprotease</keyword>
<proteinExistence type="inferred from homology"/>
<dbReference type="GO" id="GO:0006508">
    <property type="term" value="P:proteolysis"/>
    <property type="evidence" value="ECO:0007669"/>
    <property type="project" value="UniProtKB-KW"/>
</dbReference>
<keyword evidence="2" id="KW-0645">Protease</keyword>
<dbReference type="PROSITE" id="PS00143">
    <property type="entry name" value="INSULINASE"/>
    <property type="match status" value="1"/>
</dbReference>
<organism evidence="13 14">
    <name type="scientific">Nesidiocoris tenuis</name>
    <dbReference type="NCBI Taxonomy" id="355587"/>
    <lineage>
        <taxon>Eukaryota</taxon>
        <taxon>Metazoa</taxon>
        <taxon>Ecdysozoa</taxon>
        <taxon>Arthropoda</taxon>
        <taxon>Hexapoda</taxon>
        <taxon>Insecta</taxon>
        <taxon>Pterygota</taxon>
        <taxon>Neoptera</taxon>
        <taxon>Paraneoptera</taxon>
        <taxon>Hemiptera</taxon>
        <taxon>Heteroptera</taxon>
        <taxon>Panheteroptera</taxon>
        <taxon>Cimicomorpha</taxon>
        <taxon>Miridae</taxon>
        <taxon>Dicyphina</taxon>
        <taxon>Nesidiocoris</taxon>
    </lineage>
</organism>
<keyword evidence="3" id="KW-0479">Metal-binding</keyword>
<dbReference type="OrthoDB" id="952271at2759"/>
<evidence type="ECO:0000256" key="3">
    <source>
        <dbReference type="ARBA" id="ARBA00022723"/>
    </source>
</evidence>
<dbReference type="InterPro" id="IPR001431">
    <property type="entry name" value="Pept_M16_Zn_BS"/>
</dbReference>
<evidence type="ECO:0000259" key="9">
    <source>
        <dbReference type="Pfam" id="PF00675"/>
    </source>
</evidence>
<dbReference type="Pfam" id="PF22456">
    <property type="entry name" value="PqqF-like_C_4"/>
    <property type="match status" value="1"/>
</dbReference>
<keyword evidence="14" id="KW-1185">Reference proteome</keyword>
<feature type="region of interest" description="Disordered" evidence="8">
    <location>
        <begin position="22"/>
        <end position="69"/>
    </location>
</feature>
<dbReference type="InterPro" id="IPR054734">
    <property type="entry name" value="PqqF-like_C_4"/>
</dbReference>
<sequence length="1099" mass="127116">MKATQSLCQRVRNIFRHRVSTSMFKKPKLDSTSSKLPERKPENENNRKMSKSPEEMKSRFSGGEFLPIPIKSDSDSKDYQVIKLSNGLIATLVSDKKHLIELGTHDEEESNPESVSADNRDDADSQSGSESESEYEKEEKKEKLAACCLSVEVGSFSDPDQIQGLSHFLEHMVFMGSEKYPKENEFDAFIKRHGGSDNAFTECEYTTYYFECPEQHLLKAMDIFSQFFTAPLLKSEAIDREREAIESEFQEAFPNDSHRKDQLLSSFASPHNPARKFTWGNQYTLKDNVNDEHLYNAVQEYRKRHYSADRMKLAVQGRLTLDQLREWTVECFSSVPRVPNQADEFNSEGHSHPLFDMEKFHRFYYVEPVRDMTEIELRWVLPSALRLYKTKPLKYLAFIIGHEGKGSLLSHLKRNLWALELRAGCAEDGLNTNELYTIFTISIVLTDTGSRALEDVLRATFSYLKMLKQSPPNKRIFDEIQSLSDIGFRFQEESPAVDTVESISQSMLLLPPTEYLRGDELMFEYDPQEIDRFLQGLTPTAVNIMYMRKPHSVQLDQEEFWFKTKYKSEPIPEKWTNNWENVEVFPEFHLPEKNRYIPTDFAIIDLHDAKIPKYPRKIRNNELVEIWYREDDIFKLPIASVDLLIITPYLIESAETSVILDLFVKILHHNLAEELYHASAADLEYSIAVRSGGLHIGVYGYNQRLNLLVDLIAQGIKDFDNAVQENVFEAYKTLHKRMYFNATLKTENLAKEIRLGSYTDPYYSSAEKYRHLKNVDLEKFKNCVKKLFGEVHYQALVQGNINSKDGEEIVDSFIETTAPPNREVLAVERFPRQRTKIIPRGEKCVRVESFNMDDRNCVTTIYFQLGPGTIKQHAALELFVLMMDEPLFDTLRTQQQLGYDVSTTVRESDGILGISAMVRSQISKHTVDHVKERMDEFVLGFVTSFRDTPDDVFEDAQESLINIKSHVDTYLKEETKRNFEEIQNQEFVFNRLEKEIDSIAQLDKYQVADLVTSFIAPEDSAPRKLVVQVVGHREDVQSNLVPTDDKEENIVPASDDSTLPEDIVYKFLRSDDFPAEYFVSDISEWNGSLPEYPPHKLVE</sequence>
<dbReference type="InterPro" id="IPR007863">
    <property type="entry name" value="Peptidase_M16_C"/>
</dbReference>
<dbReference type="GO" id="GO:0046872">
    <property type="term" value="F:metal ion binding"/>
    <property type="evidence" value="ECO:0007669"/>
    <property type="project" value="UniProtKB-KW"/>
</dbReference>
<dbReference type="SUPFAM" id="SSF63411">
    <property type="entry name" value="LuxS/MPP-like metallohydrolase"/>
    <property type="match status" value="4"/>
</dbReference>
<evidence type="ECO:0000256" key="6">
    <source>
        <dbReference type="ARBA" id="ARBA00023049"/>
    </source>
</evidence>
<reference evidence="13 14" key="1">
    <citation type="submission" date="2020-02" db="EMBL/GenBank/DDBJ databases">
        <authorList>
            <person name="Ferguson B K."/>
        </authorList>
    </citation>
    <scope>NUCLEOTIDE SEQUENCE [LARGE SCALE GENOMIC DNA]</scope>
</reference>
<evidence type="ECO:0000256" key="8">
    <source>
        <dbReference type="SAM" id="MobiDB-lite"/>
    </source>
</evidence>
<evidence type="ECO:0000256" key="2">
    <source>
        <dbReference type="ARBA" id="ARBA00022670"/>
    </source>
</evidence>
<feature type="region of interest" description="Disordered" evidence="8">
    <location>
        <begin position="104"/>
        <end position="138"/>
    </location>
</feature>
<accession>A0A6H5GSB2</accession>
<keyword evidence="4" id="KW-0378">Hydrolase</keyword>
<comment type="similarity">
    <text evidence="1 7">Belongs to the peptidase M16 family.</text>
</comment>
<protein>
    <recommendedName>
        <fullName evidence="15">Nardilysin</fullName>
    </recommendedName>
</protein>
<name>A0A6H5GSB2_9HEMI</name>
<keyword evidence="5" id="KW-0862">Zinc</keyword>
<evidence type="ECO:0000313" key="13">
    <source>
        <dbReference type="EMBL" id="CAB0006442.1"/>
    </source>
</evidence>
<evidence type="ECO:0000313" key="14">
    <source>
        <dbReference type="Proteomes" id="UP000479000"/>
    </source>
</evidence>
<feature type="domain" description="Peptidase M16 middle/third" evidence="11">
    <location>
        <begin position="488"/>
        <end position="770"/>
    </location>
</feature>
<feature type="domain" description="Peptidase M16 N-terminal" evidence="9">
    <location>
        <begin position="139"/>
        <end position="265"/>
    </location>
</feature>
<evidence type="ECO:0000259" key="11">
    <source>
        <dbReference type="Pfam" id="PF16187"/>
    </source>
</evidence>
<dbReference type="EMBL" id="CADCXU010017656">
    <property type="protein sequence ID" value="CAB0006442.1"/>
    <property type="molecule type" value="Genomic_DNA"/>
</dbReference>
<gene>
    <name evidence="13" type="ORF">NTEN_LOCUS11919</name>
</gene>
<dbReference type="InterPro" id="IPR011765">
    <property type="entry name" value="Pept_M16_N"/>
</dbReference>
<dbReference type="Pfam" id="PF05193">
    <property type="entry name" value="Peptidase_M16_C"/>
    <property type="match status" value="1"/>
</dbReference>
<dbReference type="Gene3D" id="3.30.830.10">
    <property type="entry name" value="Metalloenzyme, LuxS/M16 peptidase-like"/>
    <property type="match status" value="4"/>
</dbReference>
<evidence type="ECO:0000256" key="5">
    <source>
        <dbReference type="ARBA" id="ARBA00022833"/>
    </source>
</evidence>
<evidence type="ECO:0000256" key="1">
    <source>
        <dbReference type="ARBA" id="ARBA00007261"/>
    </source>
</evidence>
<dbReference type="InterPro" id="IPR032632">
    <property type="entry name" value="Peptidase_M16_M"/>
</dbReference>
<dbReference type="GO" id="GO:0004222">
    <property type="term" value="F:metalloendopeptidase activity"/>
    <property type="evidence" value="ECO:0007669"/>
    <property type="project" value="InterPro"/>
</dbReference>
<evidence type="ECO:0008006" key="15">
    <source>
        <dbReference type="Google" id="ProtNLM"/>
    </source>
</evidence>
<dbReference type="PANTHER" id="PTHR43690">
    <property type="entry name" value="NARDILYSIN"/>
    <property type="match status" value="1"/>
</dbReference>
<dbReference type="AlphaFoldDB" id="A0A6H5GSB2"/>
<dbReference type="Proteomes" id="UP000479000">
    <property type="component" value="Unassembled WGS sequence"/>
</dbReference>
<evidence type="ECO:0000259" key="12">
    <source>
        <dbReference type="Pfam" id="PF22456"/>
    </source>
</evidence>
<dbReference type="PANTHER" id="PTHR43690:SF18">
    <property type="entry name" value="INSULIN-DEGRADING ENZYME-RELATED"/>
    <property type="match status" value="1"/>
</dbReference>
<evidence type="ECO:0000256" key="4">
    <source>
        <dbReference type="ARBA" id="ARBA00022801"/>
    </source>
</evidence>
<feature type="domain" description="Peptidase M16 C-terminal" evidence="10">
    <location>
        <begin position="295"/>
        <end position="482"/>
    </location>
</feature>
<evidence type="ECO:0000256" key="7">
    <source>
        <dbReference type="RuleBase" id="RU004447"/>
    </source>
</evidence>
<dbReference type="FunFam" id="3.30.830.10:FF:000005">
    <property type="entry name" value="nardilysin isoform X1"/>
    <property type="match status" value="1"/>
</dbReference>
<dbReference type="Pfam" id="PF16187">
    <property type="entry name" value="Peptidase_M16_M"/>
    <property type="match status" value="1"/>
</dbReference>
<dbReference type="InterPro" id="IPR011249">
    <property type="entry name" value="Metalloenz_LuxS/M16"/>
</dbReference>